<keyword evidence="1" id="KW-0805">Transcription regulation</keyword>
<dbReference type="InterPro" id="IPR010982">
    <property type="entry name" value="Lambda_DNA-bd_dom_sf"/>
</dbReference>
<dbReference type="Pfam" id="PF01381">
    <property type="entry name" value="HTH_3"/>
    <property type="match status" value="1"/>
</dbReference>
<dbReference type="Gene3D" id="2.10.109.10">
    <property type="entry name" value="Umud Fragment, subunit A"/>
    <property type="match status" value="1"/>
</dbReference>
<evidence type="ECO:0000313" key="6">
    <source>
        <dbReference type="Proteomes" id="UP000264980"/>
    </source>
</evidence>
<dbReference type="InterPro" id="IPR015927">
    <property type="entry name" value="Peptidase_S24_S26A/B/C"/>
</dbReference>
<evidence type="ECO:0000256" key="2">
    <source>
        <dbReference type="ARBA" id="ARBA00023125"/>
    </source>
</evidence>
<keyword evidence="2" id="KW-0238">DNA-binding</keyword>
<dbReference type="PANTHER" id="PTHR40661">
    <property type="match status" value="1"/>
</dbReference>
<dbReference type="RefSeq" id="WP_233478709.1">
    <property type="nucleotide sequence ID" value="NZ_CP013970.1"/>
</dbReference>
<dbReference type="Proteomes" id="UP000264980">
    <property type="component" value="Chromosome"/>
</dbReference>
<dbReference type="InterPro" id="IPR001387">
    <property type="entry name" value="Cro/C1-type_HTH"/>
</dbReference>
<protein>
    <submittedName>
        <fullName evidence="5">Helix-turn-helix transcriptional regulator</fullName>
    </submittedName>
</protein>
<evidence type="ECO:0000259" key="4">
    <source>
        <dbReference type="PROSITE" id="PS50943"/>
    </source>
</evidence>
<dbReference type="SUPFAM" id="SSF47413">
    <property type="entry name" value="lambda repressor-like DNA-binding domains"/>
    <property type="match status" value="1"/>
</dbReference>
<dbReference type="SMART" id="SM00530">
    <property type="entry name" value="HTH_XRE"/>
    <property type="match status" value="1"/>
</dbReference>
<dbReference type="PANTHER" id="PTHR40661:SF2">
    <property type="entry name" value="HTH-TYPE TRANSCRIPTIONAL REGULATOR PRTR"/>
    <property type="match status" value="1"/>
</dbReference>
<evidence type="ECO:0000256" key="1">
    <source>
        <dbReference type="ARBA" id="ARBA00023015"/>
    </source>
</evidence>
<dbReference type="CDD" id="cd00093">
    <property type="entry name" value="HTH_XRE"/>
    <property type="match status" value="1"/>
</dbReference>
<accession>A0A345CPN8</accession>
<dbReference type="PROSITE" id="PS50943">
    <property type="entry name" value="HTH_CROC1"/>
    <property type="match status" value="1"/>
</dbReference>
<feature type="domain" description="HTH cro/C1-type" evidence="4">
    <location>
        <begin position="6"/>
        <end position="60"/>
    </location>
</feature>
<proteinExistence type="predicted"/>
<keyword evidence="3" id="KW-0804">Transcription</keyword>
<dbReference type="CDD" id="cd06529">
    <property type="entry name" value="S24_LexA-like"/>
    <property type="match status" value="1"/>
</dbReference>
<organism evidence="5 6">
    <name type="scientific">Erwinia tracheiphila</name>
    <dbReference type="NCBI Taxonomy" id="65700"/>
    <lineage>
        <taxon>Bacteria</taxon>
        <taxon>Pseudomonadati</taxon>
        <taxon>Pseudomonadota</taxon>
        <taxon>Gammaproteobacteria</taxon>
        <taxon>Enterobacterales</taxon>
        <taxon>Erwiniaceae</taxon>
        <taxon>Erwinia</taxon>
    </lineage>
</organism>
<reference evidence="6" key="1">
    <citation type="submission" date="2016-01" db="EMBL/GenBank/DDBJ databases">
        <authorList>
            <person name="Shapiro L."/>
        </authorList>
    </citation>
    <scope>NUCLEOTIDE SEQUENCE [LARGE SCALE GENOMIC DNA]</scope>
    <source>
        <strain evidence="6">MDcuke</strain>
    </source>
</reference>
<sequence>MKSERIRQARREQKITQEALGKRIGVSKATISQWESGTTEPNGKNLVNLAKELGVTVEWLLNGKETTVSHTSKEIVANASVVGAFDPWDSKTPLGEDEIEVPFFKEVALSAGAGSFVDIDYNGYKLRFARSTLRKAGVAPEAAACVCITGNSMEPVLPDGAVAGVDTANTMIKDGKMYAIEQDGMLRVKLLYRIPGGLRIRSYNRDEHADEDYMGSEATKIKVIGWVFWYSVLL</sequence>
<gene>
    <name evidence="5" type="ORF">AV903_03645</name>
</gene>
<dbReference type="Pfam" id="PF00717">
    <property type="entry name" value="Peptidase_S24"/>
    <property type="match status" value="1"/>
</dbReference>
<name>A0A345CPN8_9GAMM</name>
<dbReference type="InterPro" id="IPR039418">
    <property type="entry name" value="LexA-like"/>
</dbReference>
<dbReference type="Gene3D" id="1.10.260.40">
    <property type="entry name" value="lambda repressor-like DNA-binding domains"/>
    <property type="match status" value="1"/>
</dbReference>
<dbReference type="InterPro" id="IPR036286">
    <property type="entry name" value="LexA/Signal_pep-like_sf"/>
</dbReference>
<dbReference type="GO" id="GO:0003677">
    <property type="term" value="F:DNA binding"/>
    <property type="evidence" value="ECO:0007669"/>
    <property type="project" value="UniProtKB-KW"/>
</dbReference>
<dbReference type="SUPFAM" id="SSF51306">
    <property type="entry name" value="LexA/Signal peptidase"/>
    <property type="match status" value="1"/>
</dbReference>
<dbReference type="EMBL" id="CP013970">
    <property type="protein sequence ID" value="AXF75405.1"/>
    <property type="molecule type" value="Genomic_DNA"/>
</dbReference>
<evidence type="ECO:0000313" key="5">
    <source>
        <dbReference type="EMBL" id="AXF75405.1"/>
    </source>
</evidence>
<evidence type="ECO:0000256" key="3">
    <source>
        <dbReference type="ARBA" id="ARBA00023163"/>
    </source>
</evidence>
<dbReference type="AlphaFoldDB" id="A0A345CPN8"/>